<name>A0ACC1TGU2_9AGAR</name>
<keyword evidence="2" id="KW-1185">Reference proteome</keyword>
<organism evidence="1 2">
    <name type="scientific">Lentinula aff. lateritia</name>
    <dbReference type="NCBI Taxonomy" id="2804960"/>
    <lineage>
        <taxon>Eukaryota</taxon>
        <taxon>Fungi</taxon>
        <taxon>Dikarya</taxon>
        <taxon>Basidiomycota</taxon>
        <taxon>Agaricomycotina</taxon>
        <taxon>Agaricomycetes</taxon>
        <taxon>Agaricomycetidae</taxon>
        <taxon>Agaricales</taxon>
        <taxon>Marasmiineae</taxon>
        <taxon>Omphalotaceae</taxon>
        <taxon>Lentinula</taxon>
    </lineage>
</organism>
<evidence type="ECO:0000313" key="1">
    <source>
        <dbReference type="EMBL" id="KAJ3803899.1"/>
    </source>
</evidence>
<dbReference type="EMBL" id="MU796575">
    <property type="protein sequence ID" value="KAJ3803899.1"/>
    <property type="molecule type" value="Genomic_DNA"/>
</dbReference>
<comment type="caution">
    <text evidence="1">The sequence shown here is derived from an EMBL/GenBank/DDBJ whole genome shotgun (WGS) entry which is preliminary data.</text>
</comment>
<proteinExistence type="predicted"/>
<sequence>MEVWSLKILGSLCYHIGVEAPKQMMIESLPKLGVQTEDLVPPLVVVNPNDSSTSPDPRHITLDIRYSLLTNLFLILIADSMYNSRLQSLLSTSPSPGGTLLSSKAASSTPSVQAKALFIGLSAGLLAPVIGVGLGTALSTIGLTGASTFLAGSAGAVVITTRGVWIGARINAISRVADEGDEEGGVDVESGEEGVDWISGDLETTI</sequence>
<evidence type="ECO:0000313" key="2">
    <source>
        <dbReference type="Proteomes" id="UP001163835"/>
    </source>
</evidence>
<protein>
    <submittedName>
        <fullName evidence="1">Uncharacterized protein</fullName>
    </submittedName>
</protein>
<gene>
    <name evidence="1" type="ORF">F5876DRAFT_71071</name>
</gene>
<dbReference type="Proteomes" id="UP001163835">
    <property type="component" value="Unassembled WGS sequence"/>
</dbReference>
<accession>A0ACC1TGU2</accession>
<reference evidence="1" key="1">
    <citation type="submission" date="2022-09" db="EMBL/GenBank/DDBJ databases">
        <title>A Global Phylogenomic Analysis of the Shiitake Genus Lentinula.</title>
        <authorList>
            <consortium name="DOE Joint Genome Institute"/>
            <person name="Sierra-Patev S."/>
            <person name="Min B."/>
            <person name="Naranjo-Ortiz M."/>
            <person name="Looney B."/>
            <person name="Konkel Z."/>
            <person name="Slot J.C."/>
            <person name="Sakamoto Y."/>
            <person name="Steenwyk J.L."/>
            <person name="Rokas A."/>
            <person name="Carro J."/>
            <person name="Camarero S."/>
            <person name="Ferreira P."/>
            <person name="Molpeceres G."/>
            <person name="Ruiz-Duenas F.J."/>
            <person name="Serrano A."/>
            <person name="Henrissat B."/>
            <person name="Drula E."/>
            <person name="Hughes K.W."/>
            <person name="Mata J.L."/>
            <person name="Ishikawa N.K."/>
            <person name="Vargas-Isla R."/>
            <person name="Ushijima S."/>
            <person name="Smith C.A."/>
            <person name="Ahrendt S."/>
            <person name="Andreopoulos W."/>
            <person name="He G."/>
            <person name="Labutti K."/>
            <person name="Lipzen A."/>
            <person name="Ng V."/>
            <person name="Riley R."/>
            <person name="Sandor L."/>
            <person name="Barry K."/>
            <person name="Martinez A.T."/>
            <person name="Xiao Y."/>
            <person name="Gibbons J.G."/>
            <person name="Terashima K."/>
            <person name="Grigoriev I.V."/>
            <person name="Hibbett D.S."/>
        </authorList>
    </citation>
    <scope>NUCLEOTIDE SEQUENCE</scope>
    <source>
        <strain evidence="1">TMI1499</strain>
    </source>
</reference>